<sequence>MTGLTRVPLKMIGASGQPGDDVRFDGRDVAVVPSTEDTNDYGLTSGTYDSIAGRLTLVLRNGARLELDGFITTGDIGVGPAGPTGPAGRDGRDGLNGVDGEKGATGCQGPAGPPGRQGPRGEQGIPGPTGPTGATGPTGPAGEDGVPQIWIQTEDPVIKSADHIVPGALWVKP</sequence>
<keyword evidence="3" id="KW-1185">Reference proteome</keyword>
<dbReference type="RefSeq" id="YP_008433568.1">
    <property type="nucleotide sequence ID" value="NC_022096.1"/>
</dbReference>
<gene>
    <name evidence="2" type="ORF">PaBG_00238</name>
</gene>
<dbReference type="KEGG" id="vg:16574923"/>
<dbReference type="PANTHER" id="PTHR24637">
    <property type="entry name" value="COLLAGEN"/>
    <property type="match status" value="1"/>
</dbReference>
<dbReference type="InterPro" id="IPR008160">
    <property type="entry name" value="Collagen"/>
</dbReference>
<evidence type="ECO:0000313" key="2">
    <source>
        <dbReference type="EMBL" id="AGS82121.1"/>
    </source>
</evidence>
<organism evidence="2 3">
    <name type="scientific">Pseudomonas phage PaBG</name>
    <dbReference type="NCBI Taxonomy" id="1335230"/>
    <lineage>
        <taxon>Viruses</taxon>
        <taxon>Duplodnaviria</taxon>
        <taxon>Heunggongvirae</taxon>
        <taxon>Uroviricota</taxon>
        <taxon>Caudoviricetes</taxon>
        <taxon>Baikalvirus</taxon>
        <taxon>Baikalvirus PaBG</taxon>
    </lineage>
</organism>
<name>S5WKM3_9CAUD</name>
<evidence type="ECO:0000313" key="3">
    <source>
        <dbReference type="Proteomes" id="UP000015545"/>
    </source>
</evidence>
<dbReference type="Gene3D" id="1.20.5.320">
    <property type="entry name" value="6-Phosphogluconate Dehydrogenase, domain 3"/>
    <property type="match status" value="1"/>
</dbReference>
<feature type="region of interest" description="Disordered" evidence="1">
    <location>
        <begin position="75"/>
        <end position="146"/>
    </location>
</feature>
<dbReference type="PANTHER" id="PTHR24637:SF421">
    <property type="entry name" value="CUTICLE COLLAGEN DPY-2"/>
    <property type="match status" value="1"/>
</dbReference>
<dbReference type="Proteomes" id="UP000015545">
    <property type="component" value="Segment"/>
</dbReference>
<dbReference type="Pfam" id="PF01391">
    <property type="entry name" value="Collagen"/>
    <property type="match status" value="1"/>
</dbReference>
<accession>S5WKM3</accession>
<proteinExistence type="predicted"/>
<dbReference type="EMBL" id="KF147891">
    <property type="protein sequence ID" value="AGS82121.1"/>
    <property type="molecule type" value="Genomic_DNA"/>
</dbReference>
<reference evidence="2 3" key="1">
    <citation type="journal article" date="2014" name="Genome Announc.">
        <title>Complete Genome Sequence of the Novel Giant Pseudomonas Phage PaBG.</title>
        <authorList>
            <person name="Sykilinda N.N."/>
            <person name="Bondar A.A."/>
            <person name="Gorshkova A.S."/>
            <person name="Kurochkina L.P."/>
            <person name="Kulikov E.E."/>
            <person name="Shneider M.M."/>
            <person name="Kadykov V.A."/>
            <person name="Solovjeva N.V."/>
            <person name="Kabilov M.R."/>
            <person name="Mesyanzhinov V.V."/>
            <person name="Vlassov V.V."/>
            <person name="Drukker V.V."/>
            <person name="Miroshnikov K.A."/>
        </authorList>
    </citation>
    <scope>NUCLEOTIDE SEQUENCE [LARGE SCALE GENOMIC DNA]</scope>
</reference>
<evidence type="ECO:0000256" key="1">
    <source>
        <dbReference type="SAM" id="MobiDB-lite"/>
    </source>
</evidence>
<feature type="compositionally biased region" description="Low complexity" evidence="1">
    <location>
        <begin position="120"/>
        <end position="141"/>
    </location>
</feature>
<protein>
    <submittedName>
        <fullName evidence="2">Putative phage tail fiber protein</fullName>
    </submittedName>
</protein>